<dbReference type="SUPFAM" id="SSF89796">
    <property type="entry name" value="CoA-transferase family III (CaiB/BaiF)"/>
    <property type="match status" value="1"/>
</dbReference>
<dbReference type="InterPro" id="IPR044855">
    <property type="entry name" value="CoA-Trfase_III_dom3_sf"/>
</dbReference>
<accession>A0ABV7VE54</accession>
<protein>
    <submittedName>
        <fullName evidence="2">CaiB/BaiF CoA transferase family protein</fullName>
    </submittedName>
</protein>
<keyword evidence="3" id="KW-1185">Reference proteome</keyword>
<dbReference type="RefSeq" id="WP_379722458.1">
    <property type="nucleotide sequence ID" value="NZ_JBHRYJ010000001.1"/>
</dbReference>
<dbReference type="InterPro" id="IPR023606">
    <property type="entry name" value="CoA-Trfase_III_dom_1_sf"/>
</dbReference>
<organism evidence="2 3">
    <name type="scientific">Ferrovibrio xuzhouensis</name>
    <dbReference type="NCBI Taxonomy" id="1576914"/>
    <lineage>
        <taxon>Bacteria</taxon>
        <taxon>Pseudomonadati</taxon>
        <taxon>Pseudomonadota</taxon>
        <taxon>Alphaproteobacteria</taxon>
        <taxon>Rhodospirillales</taxon>
        <taxon>Rhodospirillaceae</taxon>
        <taxon>Ferrovibrio</taxon>
    </lineage>
</organism>
<dbReference type="Pfam" id="PF02515">
    <property type="entry name" value="CoA_transf_3"/>
    <property type="match status" value="1"/>
</dbReference>
<reference evidence="3" key="1">
    <citation type="journal article" date="2019" name="Int. J. Syst. Evol. Microbiol.">
        <title>The Global Catalogue of Microorganisms (GCM) 10K type strain sequencing project: providing services to taxonomists for standard genome sequencing and annotation.</title>
        <authorList>
            <consortium name="The Broad Institute Genomics Platform"/>
            <consortium name="The Broad Institute Genome Sequencing Center for Infectious Disease"/>
            <person name="Wu L."/>
            <person name="Ma J."/>
        </authorList>
    </citation>
    <scope>NUCLEOTIDE SEQUENCE [LARGE SCALE GENOMIC DNA]</scope>
    <source>
        <strain evidence="3">KCTC 42182</strain>
    </source>
</reference>
<dbReference type="GO" id="GO:0016740">
    <property type="term" value="F:transferase activity"/>
    <property type="evidence" value="ECO:0007669"/>
    <property type="project" value="UniProtKB-KW"/>
</dbReference>
<dbReference type="PANTHER" id="PTHR48207">
    <property type="entry name" value="SUCCINATE--HYDROXYMETHYLGLUTARATE COA-TRANSFERASE"/>
    <property type="match status" value="1"/>
</dbReference>
<dbReference type="Gene3D" id="3.30.1540.10">
    <property type="entry name" value="formyl-coa transferase, domain 3"/>
    <property type="match status" value="1"/>
</dbReference>
<comment type="caution">
    <text evidence="2">The sequence shown here is derived from an EMBL/GenBank/DDBJ whole genome shotgun (WGS) entry which is preliminary data.</text>
</comment>
<dbReference type="InterPro" id="IPR050483">
    <property type="entry name" value="CoA-transferase_III_domain"/>
</dbReference>
<gene>
    <name evidence="2" type="ORF">ACFOOQ_05020</name>
</gene>
<dbReference type="EMBL" id="JBHRYJ010000001">
    <property type="protein sequence ID" value="MFC3674896.1"/>
    <property type="molecule type" value="Genomic_DNA"/>
</dbReference>
<name>A0ABV7VE54_9PROT</name>
<keyword evidence="1 2" id="KW-0808">Transferase</keyword>
<dbReference type="Gene3D" id="3.40.50.10540">
    <property type="entry name" value="Crotonobetainyl-coa:carnitine coa-transferase, domain 1"/>
    <property type="match status" value="1"/>
</dbReference>
<evidence type="ECO:0000313" key="2">
    <source>
        <dbReference type="EMBL" id="MFC3674896.1"/>
    </source>
</evidence>
<dbReference type="PANTHER" id="PTHR48207:SF3">
    <property type="entry name" value="SUCCINATE--HYDROXYMETHYLGLUTARATE COA-TRANSFERASE"/>
    <property type="match status" value="1"/>
</dbReference>
<sequence length="402" mass="43610">MTDMAAATIAEAMPSGPLTGLRVLDFTIMMAGPACTRLLADLGADVIKVEAPEGDHIRTRPPLRSGHSTYFGQLNCGKRSVALNLKQPESLSVVRRLVAESDVVVENFRPGVMARLGLDYGNLAKINPRLVYCSISGFGQTGPAASKPAYAPVIHAASGYDMANLRYQDDIDRPAKTGIFMADVLGGVYAFGAIQAALVERTRTGCGQYIDVSLIDSMLNLLVFECQEAQFPSDRRRPLYKPLHAADGFVIVAPVSQNNFERLAEAVGHPEWKKDARFATIGAREQNWDELMVLIEQWTCNYAAQYCEDYLMEMGIPCSRYLTVGQAMKEPHIAARGSLSRVSDAAGEFYVPNPPFRFSGGGAYARPFVAELGENGEDILKRVLSLTTGEIAALRAAGALHG</sequence>
<dbReference type="InterPro" id="IPR003673">
    <property type="entry name" value="CoA-Trfase_fam_III"/>
</dbReference>
<dbReference type="Proteomes" id="UP001595711">
    <property type="component" value="Unassembled WGS sequence"/>
</dbReference>
<evidence type="ECO:0000313" key="3">
    <source>
        <dbReference type="Proteomes" id="UP001595711"/>
    </source>
</evidence>
<evidence type="ECO:0000256" key="1">
    <source>
        <dbReference type="ARBA" id="ARBA00022679"/>
    </source>
</evidence>
<proteinExistence type="predicted"/>